<feature type="domain" description="Fatty acyl-CoA reductase C-terminal" evidence="1">
    <location>
        <begin position="10"/>
        <end position="63"/>
    </location>
</feature>
<dbReference type="InterPro" id="IPR026055">
    <property type="entry name" value="FAR"/>
</dbReference>
<dbReference type="PANTHER" id="PTHR11011:SF45">
    <property type="entry name" value="FATTY ACYL-COA REDUCTASE CG8306-RELATED"/>
    <property type="match status" value="1"/>
</dbReference>
<sequence length="69" mass="8182">MCQHAVECQLLHRGRFDNSNTHNLMEGMSEEEMKRFRLDVENVDWEDYITNIHIPGLKKHVMKGRGMPK</sequence>
<dbReference type="InterPro" id="IPR033640">
    <property type="entry name" value="FAR_C"/>
</dbReference>
<accession>A0A438I6I2</accession>
<dbReference type="CDD" id="cd09071">
    <property type="entry name" value="FAR_C"/>
    <property type="match status" value="1"/>
</dbReference>
<dbReference type="GO" id="GO:0080019">
    <property type="term" value="F:alcohol-forming very long-chain fatty acyl-CoA reductase activity"/>
    <property type="evidence" value="ECO:0007669"/>
    <property type="project" value="InterPro"/>
</dbReference>
<gene>
    <name evidence="2" type="primary">FAR2_12</name>
    <name evidence="2" type="ORF">CK203_032480</name>
</gene>
<dbReference type="Proteomes" id="UP000288805">
    <property type="component" value="Unassembled WGS sequence"/>
</dbReference>
<dbReference type="AlphaFoldDB" id="A0A438I6I2"/>
<dbReference type="PANTHER" id="PTHR11011">
    <property type="entry name" value="MALE STERILITY PROTEIN 2-RELATED"/>
    <property type="match status" value="1"/>
</dbReference>
<dbReference type="Pfam" id="PF03015">
    <property type="entry name" value="Sterile"/>
    <property type="match status" value="1"/>
</dbReference>
<reference evidence="2 3" key="1">
    <citation type="journal article" date="2018" name="PLoS Genet.">
        <title>Population sequencing reveals clonal diversity and ancestral inbreeding in the grapevine cultivar Chardonnay.</title>
        <authorList>
            <person name="Roach M.J."/>
            <person name="Johnson D.L."/>
            <person name="Bohlmann J."/>
            <person name="van Vuuren H.J."/>
            <person name="Jones S.J."/>
            <person name="Pretorius I.S."/>
            <person name="Schmidt S.A."/>
            <person name="Borneman A.R."/>
        </authorList>
    </citation>
    <scope>NUCLEOTIDE SEQUENCE [LARGE SCALE GENOMIC DNA]</scope>
    <source>
        <strain evidence="3">cv. Chardonnay</strain>
        <tissue evidence="2">Leaf</tissue>
    </source>
</reference>
<evidence type="ECO:0000313" key="3">
    <source>
        <dbReference type="Proteomes" id="UP000288805"/>
    </source>
</evidence>
<organism evidence="2 3">
    <name type="scientific">Vitis vinifera</name>
    <name type="common">Grape</name>
    <dbReference type="NCBI Taxonomy" id="29760"/>
    <lineage>
        <taxon>Eukaryota</taxon>
        <taxon>Viridiplantae</taxon>
        <taxon>Streptophyta</taxon>
        <taxon>Embryophyta</taxon>
        <taxon>Tracheophyta</taxon>
        <taxon>Spermatophyta</taxon>
        <taxon>Magnoliopsida</taxon>
        <taxon>eudicotyledons</taxon>
        <taxon>Gunneridae</taxon>
        <taxon>Pentapetalae</taxon>
        <taxon>rosids</taxon>
        <taxon>Vitales</taxon>
        <taxon>Vitaceae</taxon>
        <taxon>Viteae</taxon>
        <taxon>Vitis</taxon>
    </lineage>
</organism>
<comment type="caution">
    <text evidence="2">The sequence shown here is derived from an EMBL/GenBank/DDBJ whole genome shotgun (WGS) entry which is preliminary data.</text>
</comment>
<protein>
    <submittedName>
        <fullName evidence="2">Fatty acyl-CoA reductase 2</fullName>
    </submittedName>
</protein>
<evidence type="ECO:0000259" key="1">
    <source>
        <dbReference type="Pfam" id="PF03015"/>
    </source>
</evidence>
<dbReference type="EMBL" id="QGNW01000138">
    <property type="protein sequence ID" value="RVW92302.1"/>
    <property type="molecule type" value="Genomic_DNA"/>
</dbReference>
<name>A0A438I6I2_VITVI</name>
<proteinExistence type="predicted"/>
<evidence type="ECO:0000313" key="2">
    <source>
        <dbReference type="EMBL" id="RVW92302.1"/>
    </source>
</evidence>